<dbReference type="InterPro" id="IPR050397">
    <property type="entry name" value="Env_Response_Regulators"/>
</dbReference>
<dbReference type="InterPro" id="IPR018490">
    <property type="entry name" value="cNMP-bd_dom_sf"/>
</dbReference>
<keyword evidence="7" id="KW-1185">Reference proteome</keyword>
<evidence type="ECO:0000313" key="7">
    <source>
        <dbReference type="Proteomes" id="UP000741013"/>
    </source>
</evidence>
<evidence type="ECO:0000256" key="3">
    <source>
        <dbReference type="ARBA" id="ARBA00023163"/>
    </source>
</evidence>
<dbReference type="InterPro" id="IPR012318">
    <property type="entry name" value="HTH_CRP"/>
</dbReference>
<dbReference type="Proteomes" id="UP000741013">
    <property type="component" value="Unassembled WGS sequence"/>
</dbReference>
<evidence type="ECO:0000313" key="6">
    <source>
        <dbReference type="EMBL" id="MBP2184573.1"/>
    </source>
</evidence>
<dbReference type="Gene3D" id="2.60.120.10">
    <property type="entry name" value="Jelly Rolls"/>
    <property type="match status" value="1"/>
</dbReference>
<feature type="domain" description="Cyclic nucleotide-binding" evidence="4">
    <location>
        <begin position="1"/>
        <end position="100"/>
    </location>
</feature>
<dbReference type="InterPro" id="IPR018488">
    <property type="entry name" value="cNMP-bd_CS"/>
</dbReference>
<dbReference type="PANTHER" id="PTHR24567">
    <property type="entry name" value="CRP FAMILY TRANSCRIPTIONAL REGULATORY PROTEIN"/>
    <property type="match status" value="1"/>
</dbReference>
<dbReference type="PROSITE" id="PS00889">
    <property type="entry name" value="CNMP_BINDING_2"/>
    <property type="match status" value="1"/>
</dbReference>
<comment type="caution">
    <text evidence="6">The sequence shown here is derived from an EMBL/GenBank/DDBJ whole genome shotgun (WGS) entry which is preliminary data.</text>
</comment>
<organism evidence="6 7">
    <name type="scientific">Amycolatopsis magusensis</name>
    <dbReference type="NCBI Taxonomy" id="882444"/>
    <lineage>
        <taxon>Bacteria</taxon>
        <taxon>Bacillati</taxon>
        <taxon>Actinomycetota</taxon>
        <taxon>Actinomycetes</taxon>
        <taxon>Pseudonocardiales</taxon>
        <taxon>Pseudonocardiaceae</taxon>
        <taxon>Amycolatopsis</taxon>
    </lineage>
</organism>
<reference evidence="6 7" key="1">
    <citation type="submission" date="2021-03" db="EMBL/GenBank/DDBJ databases">
        <title>Sequencing the genomes of 1000 actinobacteria strains.</title>
        <authorList>
            <person name="Klenk H.-P."/>
        </authorList>
    </citation>
    <scope>NUCLEOTIDE SEQUENCE [LARGE SCALE GENOMIC DNA]</scope>
    <source>
        <strain evidence="6 7">DSM 45510</strain>
    </source>
</reference>
<dbReference type="InterPro" id="IPR014710">
    <property type="entry name" value="RmlC-like_jellyroll"/>
</dbReference>
<sequence>MSVRTRVGFLELGTAVTYRPRQKVIHQGEESHHVLVLLEGLMKVFVDTESGRPVLLGLRGRGDLLGEMSVLEGRRRSANVMTCTPTQVRLIKNAQFRNFLDRHPDAWAAIAASLSARLHWANNRRAEFVACPAPVRVSRVLAEMARRHGLRASDGWTLDVCLTQAEIASLAGVALATFEKALQSLRDSGLVRRRARRIVITDLAGLARFSVLNRQNPYQYGVRQADVAQS</sequence>
<proteinExistence type="predicted"/>
<keyword evidence="1" id="KW-0805">Transcription regulation</keyword>
<evidence type="ECO:0000259" key="4">
    <source>
        <dbReference type="PROSITE" id="PS50042"/>
    </source>
</evidence>
<gene>
    <name evidence="6" type="ORF">JOM49_006099</name>
</gene>
<keyword evidence="3" id="KW-0804">Transcription</keyword>
<dbReference type="RefSeq" id="WP_209667574.1">
    <property type="nucleotide sequence ID" value="NZ_JAGGMS010000001.1"/>
</dbReference>
<evidence type="ECO:0000259" key="5">
    <source>
        <dbReference type="PROSITE" id="PS51063"/>
    </source>
</evidence>
<accession>A0ABS4PZ39</accession>
<dbReference type="SMART" id="SM00100">
    <property type="entry name" value="cNMP"/>
    <property type="match status" value="1"/>
</dbReference>
<dbReference type="Pfam" id="PF13545">
    <property type="entry name" value="HTH_Crp_2"/>
    <property type="match status" value="1"/>
</dbReference>
<dbReference type="Pfam" id="PF00027">
    <property type="entry name" value="cNMP_binding"/>
    <property type="match status" value="1"/>
</dbReference>
<dbReference type="PROSITE" id="PS50042">
    <property type="entry name" value="CNMP_BINDING_3"/>
    <property type="match status" value="1"/>
</dbReference>
<name>A0ABS4PZ39_9PSEU</name>
<dbReference type="EMBL" id="JAGGMS010000001">
    <property type="protein sequence ID" value="MBP2184573.1"/>
    <property type="molecule type" value="Genomic_DNA"/>
</dbReference>
<dbReference type="InterPro" id="IPR036390">
    <property type="entry name" value="WH_DNA-bd_sf"/>
</dbReference>
<dbReference type="SUPFAM" id="SSF51206">
    <property type="entry name" value="cAMP-binding domain-like"/>
    <property type="match status" value="1"/>
</dbReference>
<keyword evidence="2" id="KW-0238">DNA-binding</keyword>
<dbReference type="PANTHER" id="PTHR24567:SF68">
    <property type="entry name" value="DNA-BINDING TRANSCRIPTIONAL DUAL REGULATOR CRP"/>
    <property type="match status" value="1"/>
</dbReference>
<dbReference type="PROSITE" id="PS51063">
    <property type="entry name" value="HTH_CRP_2"/>
    <property type="match status" value="1"/>
</dbReference>
<feature type="domain" description="HTH crp-type" evidence="5">
    <location>
        <begin position="131"/>
        <end position="204"/>
    </location>
</feature>
<dbReference type="SMART" id="SM00419">
    <property type="entry name" value="HTH_CRP"/>
    <property type="match status" value="1"/>
</dbReference>
<evidence type="ECO:0000256" key="1">
    <source>
        <dbReference type="ARBA" id="ARBA00023015"/>
    </source>
</evidence>
<dbReference type="CDD" id="cd00038">
    <property type="entry name" value="CAP_ED"/>
    <property type="match status" value="1"/>
</dbReference>
<dbReference type="InterPro" id="IPR000595">
    <property type="entry name" value="cNMP-bd_dom"/>
</dbReference>
<protein>
    <submittedName>
        <fullName evidence="6">CRP-like cAMP-binding protein</fullName>
    </submittedName>
</protein>
<dbReference type="SUPFAM" id="SSF46785">
    <property type="entry name" value="Winged helix' DNA-binding domain"/>
    <property type="match status" value="1"/>
</dbReference>
<evidence type="ECO:0000256" key="2">
    <source>
        <dbReference type="ARBA" id="ARBA00023125"/>
    </source>
</evidence>